<dbReference type="AlphaFoldDB" id="A0AAV7KRA6"/>
<evidence type="ECO:0000313" key="3">
    <source>
        <dbReference type="Proteomes" id="UP001066276"/>
    </source>
</evidence>
<comment type="caution">
    <text evidence="2">The sequence shown here is derived from an EMBL/GenBank/DDBJ whole genome shotgun (WGS) entry which is preliminary data.</text>
</comment>
<dbReference type="EMBL" id="JANPWB010000016">
    <property type="protein sequence ID" value="KAJ1080434.1"/>
    <property type="molecule type" value="Genomic_DNA"/>
</dbReference>
<accession>A0AAV7KRA6</accession>
<keyword evidence="3" id="KW-1185">Reference proteome</keyword>
<reference evidence="2" key="1">
    <citation type="journal article" date="2022" name="bioRxiv">
        <title>Sequencing and chromosome-scale assembly of the giantPleurodeles waltlgenome.</title>
        <authorList>
            <person name="Brown T."/>
            <person name="Elewa A."/>
            <person name="Iarovenko S."/>
            <person name="Subramanian E."/>
            <person name="Araus A.J."/>
            <person name="Petzold A."/>
            <person name="Susuki M."/>
            <person name="Suzuki K.-i.T."/>
            <person name="Hayashi T."/>
            <person name="Toyoda A."/>
            <person name="Oliveira C."/>
            <person name="Osipova E."/>
            <person name="Leigh N.D."/>
            <person name="Simon A."/>
            <person name="Yun M.H."/>
        </authorList>
    </citation>
    <scope>NUCLEOTIDE SEQUENCE</scope>
    <source>
        <strain evidence="2">20211129_DDA</strain>
        <tissue evidence="2">Liver</tissue>
    </source>
</reference>
<organism evidence="2 3">
    <name type="scientific">Pleurodeles waltl</name>
    <name type="common">Iberian ribbed newt</name>
    <dbReference type="NCBI Taxonomy" id="8319"/>
    <lineage>
        <taxon>Eukaryota</taxon>
        <taxon>Metazoa</taxon>
        <taxon>Chordata</taxon>
        <taxon>Craniata</taxon>
        <taxon>Vertebrata</taxon>
        <taxon>Euteleostomi</taxon>
        <taxon>Amphibia</taxon>
        <taxon>Batrachia</taxon>
        <taxon>Caudata</taxon>
        <taxon>Salamandroidea</taxon>
        <taxon>Salamandridae</taxon>
        <taxon>Pleurodelinae</taxon>
        <taxon>Pleurodeles</taxon>
    </lineage>
</organism>
<feature type="region of interest" description="Disordered" evidence="1">
    <location>
        <begin position="1"/>
        <end position="26"/>
    </location>
</feature>
<dbReference type="Proteomes" id="UP001066276">
    <property type="component" value="Chromosome 12"/>
</dbReference>
<evidence type="ECO:0000313" key="2">
    <source>
        <dbReference type="EMBL" id="KAJ1080434.1"/>
    </source>
</evidence>
<protein>
    <submittedName>
        <fullName evidence="2">Uncharacterized protein</fullName>
    </submittedName>
</protein>
<feature type="compositionally biased region" description="Basic residues" evidence="1">
    <location>
        <begin position="17"/>
        <end position="26"/>
    </location>
</feature>
<evidence type="ECO:0000256" key="1">
    <source>
        <dbReference type="SAM" id="MobiDB-lite"/>
    </source>
</evidence>
<proteinExistence type="predicted"/>
<name>A0AAV7KRA6_PLEWA</name>
<gene>
    <name evidence="2" type="ORF">NDU88_000637</name>
</gene>
<sequence length="82" mass="9628">MRKTPECGSATTDGRRGHQSRTQRLRKARTCLEYQQRCRRRIANTPTTLLEKRGTAREFDGHLNNVDKKEHMKLDPEKNGKY</sequence>
<feature type="region of interest" description="Disordered" evidence="1">
    <location>
        <begin position="61"/>
        <end position="82"/>
    </location>
</feature>